<feature type="transmembrane region" description="Helical" evidence="1">
    <location>
        <begin position="137"/>
        <end position="157"/>
    </location>
</feature>
<dbReference type="AlphaFoldDB" id="A0A812CU01"/>
<protein>
    <submittedName>
        <fullName evidence="2">Uncharacterized protein</fullName>
    </submittedName>
</protein>
<keyword evidence="1" id="KW-1133">Transmembrane helix</keyword>
<name>A0A812CU01_ACAPH</name>
<gene>
    <name evidence="2" type="ORF">SPHA_41642</name>
</gene>
<dbReference type="Proteomes" id="UP000597762">
    <property type="component" value="Unassembled WGS sequence"/>
</dbReference>
<feature type="transmembrane region" description="Helical" evidence="1">
    <location>
        <begin position="163"/>
        <end position="181"/>
    </location>
</feature>
<proteinExistence type="predicted"/>
<reference evidence="2" key="1">
    <citation type="submission" date="2021-01" db="EMBL/GenBank/DDBJ databases">
        <authorList>
            <person name="Li R."/>
            <person name="Bekaert M."/>
        </authorList>
    </citation>
    <scope>NUCLEOTIDE SEQUENCE</scope>
    <source>
        <strain evidence="2">Farmed</strain>
    </source>
</reference>
<organism evidence="2 3">
    <name type="scientific">Acanthosepion pharaonis</name>
    <name type="common">Pharaoh cuttlefish</name>
    <name type="synonym">Sepia pharaonis</name>
    <dbReference type="NCBI Taxonomy" id="158019"/>
    <lineage>
        <taxon>Eukaryota</taxon>
        <taxon>Metazoa</taxon>
        <taxon>Spiralia</taxon>
        <taxon>Lophotrochozoa</taxon>
        <taxon>Mollusca</taxon>
        <taxon>Cephalopoda</taxon>
        <taxon>Coleoidea</taxon>
        <taxon>Decapodiformes</taxon>
        <taxon>Sepiida</taxon>
        <taxon>Sepiina</taxon>
        <taxon>Sepiidae</taxon>
        <taxon>Acanthosepion</taxon>
    </lineage>
</organism>
<comment type="caution">
    <text evidence="2">The sequence shown here is derived from an EMBL/GenBank/DDBJ whole genome shotgun (WGS) entry which is preliminary data.</text>
</comment>
<keyword evidence="1" id="KW-0472">Membrane</keyword>
<keyword evidence="3" id="KW-1185">Reference proteome</keyword>
<sequence length="209" mass="24424">MFLYDASLVQATLDSFHIYALYRIKSKLYRICPLKEPCESFSSSLSLSLSNPPCNYFIHLSILNQACKSFTSYTSLSRINLVTLSVYHSHYLESTSYILRIPTRLDLLLFLYLRIFSKPPKKVNKALHDSPRYNRSLLCIINFPLLLTAWVPILPASTQTHPSQIVFVFFDIYFFFFFFFFSPSSSSSFFFSSSSSSSFFFFFFFFFQT</sequence>
<evidence type="ECO:0000313" key="3">
    <source>
        <dbReference type="Proteomes" id="UP000597762"/>
    </source>
</evidence>
<evidence type="ECO:0000256" key="1">
    <source>
        <dbReference type="SAM" id="Phobius"/>
    </source>
</evidence>
<feature type="transmembrane region" description="Helical" evidence="1">
    <location>
        <begin position="188"/>
        <end position="207"/>
    </location>
</feature>
<accession>A0A812CU01</accession>
<evidence type="ECO:0000313" key="2">
    <source>
        <dbReference type="EMBL" id="CAE1279150.1"/>
    </source>
</evidence>
<dbReference type="EMBL" id="CAHIKZ030002010">
    <property type="protein sequence ID" value="CAE1279150.1"/>
    <property type="molecule type" value="Genomic_DNA"/>
</dbReference>
<keyword evidence="1" id="KW-0812">Transmembrane</keyword>